<dbReference type="SUPFAM" id="SSF55729">
    <property type="entry name" value="Acyl-CoA N-acyltransferases (Nat)"/>
    <property type="match status" value="1"/>
</dbReference>
<sequence length="160" mass="17339">MVSIRAATTADAGSIYAIVRAAALEDATLPFRDMPAAMCEAHWFGSHQAWVAIDPGGDIVGVYKLGENYPDRGSHVASATYIVAAHARGRGVGRAMVEHSLEQAKERGFTAIQFNYVVANNASAIALYETLGFSIVGRIPQAFEHERDGLVDVYVMHRFL</sequence>
<dbReference type="Proteomes" id="UP000479692">
    <property type="component" value="Unassembled WGS sequence"/>
</dbReference>
<accession>A0A7C9HPF5</accession>
<dbReference type="GO" id="GO:0016747">
    <property type="term" value="F:acyltransferase activity, transferring groups other than amino-acyl groups"/>
    <property type="evidence" value="ECO:0007669"/>
    <property type="project" value="InterPro"/>
</dbReference>
<keyword evidence="2" id="KW-0808">Transferase</keyword>
<proteinExistence type="predicted"/>
<dbReference type="EMBL" id="WOXT01000006">
    <property type="protein sequence ID" value="MUV15756.1"/>
    <property type="molecule type" value="Genomic_DNA"/>
</dbReference>
<dbReference type="AlphaFoldDB" id="A0A7C9HPF5"/>
<keyword evidence="3" id="KW-1185">Reference proteome</keyword>
<evidence type="ECO:0000313" key="2">
    <source>
        <dbReference type="EMBL" id="MUV15756.1"/>
    </source>
</evidence>
<dbReference type="InterPro" id="IPR016181">
    <property type="entry name" value="Acyl_CoA_acyltransferase"/>
</dbReference>
<dbReference type="InterPro" id="IPR000182">
    <property type="entry name" value="GNAT_dom"/>
</dbReference>
<evidence type="ECO:0000259" key="1">
    <source>
        <dbReference type="PROSITE" id="PS51186"/>
    </source>
</evidence>
<comment type="caution">
    <text evidence="2">The sequence shown here is derived from an EMBL/GenBank/DDBJ whole genome shotgun (WGS) entry which is preliminary data.</text>
</comment>
<evidence type="ECO:0000313" key="3">
    <source>
        <dbReference type="Proteomes" id="UP000479692"/>
    </source>
</evidence>
<reference evidence="2 3" key="1">
    <citation type="submission" date="2019-12" db="EMBL/GenBank/DDBJ databases">
        <authorList>
            <person name="Xu J."/>
        </authorList>
    </citation>
    <scope>NUCLEOTIDE SEQUENCE [LARGE SCALE GENOMIC DNA]</scope>
    <source>
        <strain evidence="2 3">HX-5-24</strain>
    </source>
</reference>
<protein>
    <submittedName>
        <fullName evidence="2">GNAT family N-acetyltransferase</fullName>
    </submittedName>
</protein>
<name>A0A7C9HPF5_9GAMM</name>
<dbReference type="PROSITE" id="PS51186">
    <property type="entry name" value="GNAT"/>
    <property type="match status" value="1"/>
</dbReference>
<feature type="domain" description="N-acetyltransferase" evidence="1">
    <location>
        <begin position="2"/>
        <end position="160"/>
    </location>
</feature>
<dbReference type="Gene3D" id="3.40.630.30">
    <property type="match status" value="1"/>
</dbReference>
<dbReference type="InterPro" id="IPR052742">
    <property type="entry name" value="Mito_N-acetyltransferase"/>
</dbReference>
<dbReference type="PANTHER" id="PTHR43138">
    <property type="entry name" value="ACETYLTRANSFERASE, GNAT FAMILY"/>
    <property type="match status" value="1"/>
</dbReference>
<organism evidence="2 3">
    <name type="scientific">Noviluteimonas gilva</name>
    <dbReference type="NCBI Taxonomy" id="2682097"/>
    <lineage>
        <taxon>Bacteria</taxon>
        <taxon>Pseudomonadati</taxon>
        <taxon>Pseudomonadota</taxon>
        <taxon>Gammaproteobacteria</taxon>
        <taxon>Lysobacterales</taxon>
        <taxon>Lysobacteraceae</taxon>
        <taxon>Noviluteimonas</taxon>
    </lineage>
</organism>
<dbReference type="PANTHER" id="PTHR43138:SF1">
    <property type="entry name" value="N-ACETYLTRANSFERASE ACA1"/>
    <property type="match status" value="1"/>
</dbReference>
<dbReference type="CDD" id="cd04301">
    <property type="entry name" value="NAT_SF"/>
    <property type="match status" value="1"/>
</dbReference>
<gene>
    <name evidence="2" type="ORF">GN331_16255</name>
</gene>
<dbReference type="Pfam" id="PF00583">
    <property type="entry name" value="Acetyltransf_1"/>
    <property type="match status" value="1"/>
</dbReference>